<dbReference type="SUPFAM" id="SSF53448">
    <property type="entry name" value="Nucleotide-diphospho-sugar transferases"/>
    <property type="match status" value="1"/>
</dbReference>
<feature type="compositionally biased region" description="Polar residues" evidence="1">
    <location>
        <begin position="59"/>
        <end position="71"/>
    </location>
</feature>
<name>A0A9W7DWI4_9STRA</name>
<organism evidence="2 3">
    <name type="scientific">Triparma retinervis</name>
    <dbReference type="NCBI Taxonomy" id="2557542"/>
    <lineage>
        <taxon>Eukaryota</taxon>
        <taxon>Sar</taxon>
        <taxon>Stramenopiles</taxon>
        <taxon>Ochrophyta</taxon>
        <taxon>Bolidophyceae</taxon>
        <taxon>Parmales</taxon>
        <taxon>Triparmaceae</taxon>
        <taxon>Triparma</taxon>
    </lineage>
</organism>
<gene>
    <name evidence="2" type="ORF">TrRE_jg10175</name>
</gene>
<feature type="region of interest" description="Disordered" evidence="1">
    <location>
        <begin position="40"/>
        <end position="71"/>
    </location>
</feature>
<feature type="non-terminal residue" evidence="2">
    <location>
        <position position="383"/>
    </location>
</feature>
<dbReference type="Gene3D" id="3.90.550.10">
    <property type="entry name" value="Spore Coat Polysaccharide Biosynthesis Protein SpsA, Chain A"/>
    <property type="match status" value="1"/>
</dbReference>
<evidence type="ECO:0000313" key="3">
    <source>
        <dbReference type="Proteomes" id="UP001165082"/>
    </source>
</evidence>
<dbReference type="PANTHER" id="PTHR11183">
    <property type="entry name" value="GLYCOGENIN SUBFAMILY MEMBER"/>
    <property type="match status" value="1"/>
</dbReference>
<evidence type="ECO:0000313" key="2">
    <source>
        <dbReference type="EMBL" id="GMH56750.1"/>
    </source>
</evidence>
<reference evidence="2" key="1">
    <citation type="submission" date="2022-07" db="EMBL/GenBank/DDBJ databases">
        <title>Genome analysis of Parmales, a sister group of diatoms, reveals the evolutionary specialization of diatoms from phago-mixotrophs to photoautotrophs.</title>
        <authorList>
            <person name="Ban H."/>
            <person name="Sato S."/>
            <person name="Yoshikawa S."/>
            <person name="Kazumasa Y."/>
            <person name="Nakamura Y."/>
            <person name="Ichinomiya M."/>
            <person name="Saitoh K."/>
            <person name="Sato N."/>
            <person name="Blanc-Mathieu R."/>
            <person name="Endo H."/>
            <person name="Kuwata A."/>
            <person name="Ogata H."/>
        </authorList>
    </citation>
    <scope>NUCLEOTIDE SEQUENCE</scope>
</reference>
<evidence type="ECO:0000256" key="1">
    <source>
        <dbReference type="SAM" id="MobiDB-lite"/>
    </source>
</evidence>
<dbReference type="OrthoDB" id="2014201at2759"/>
<dbReference type="Proteomes" id="UP001165082">
    <property type="component" value="Unassembled WGS sequence"/>
</dbReference>
<dbReference type="InterPro" id="IPR050587">
    <property type="entry name" value="GNT1/Glycosyltrans_8"/>
</dbReference>
<accession>A0A9W7DWI4</accession>
<dbReference type="InterPro" id="IPR029044">
    <property type="entry name" value="Nucleotide-diphossugar_trans"/>
</dbReference>
<proteinExistence type="predicted"/>
<keyword evidence="3" id="KW-1185">Reference proteome</keyword>
<dbReference type="AlphaFoldDB" id="A0A9W7DWI4"/>
<dbReference type="EMBL" id="BRXZ01002199">
    <property type="protein sequence ID" value="GMH56750.1"/>
    <property type="molecule type" value="Genomic_DNA"/>
</dbReference>
<sequence>MRSKYLGHTRLSKLVIAIILLLILLSIALLLSIAPTSISSSTSSLTSSSTSSLATQTTQTKVPSSAVRNPSAHSTSKLSFAIALTSCPSDDSVQHDSAITGLSDGSAVLRHSIIRNMMEWDGTLDFVAIVHESVKDSECVEALRWAGWNIMTVETPVEISSIKTPNLKDRIHNNGCCGELELIKFYSYTLVSSSAVLFLDVDSMLMNPITPLVNELLSAPSVEAMYTKDWGMVQPGMKAGAQGGFLLLKPSMETFDLFRRIVLNVPFNEPGSKGWGGSGLGPFWGAMTFQGLLPYVYEEYEPGDFKGMIGKGRNDLLEGVERKGRSVEIDRCVYNVMMDNPKTKDDSECRGPVKGVTDCQDCRMQRPEDITTFHFTLCQKPWN</sequence>
<feature type="compositionally biased region" description="Low complexity" evidence="1">
    <location>
        <begin position="40"/>
        <end position="58"/>
    </location>
</feature>
<comment type="caution">
    <text evidence="2">The sequence shown here is derived from an EMBL/GenBank/DDBJ whole genome shotgun (WGS) entry which is preliminary data.</text>
</comment>
<protein>
    <submittedName>
        <fullName evidence="2">Uncharacterized protein</fullName>
    </submittedName>
</protein>